<sequence length="1401" mass="159013">MPTINKRFLIRLTLILLLFTGALWGLHQLQAERIPEALLTQAQRAEDEHRLDAAIHYYRQYLEFRRDDVEARIRLAQLLRQRHSQGRTLAEVLFLYDQILHADPQRHDIRREALATALRIGRYSDALVHAETLLKTYPEDPLLWQQLGAAQAGLNRLLEARRCYEKAVQLAPQELLAYQRLAQLLWRNLNDPSAAREVLEQMVKAIPSDPEAHLTRARFETYLAEDSTAGGGDSGVALKHLQRVCELDPENLEATLLLAEIYQRRFRWDVAQYLLREARHLYPREIRVVRAASWLEVSRGNIPAAIAILEEGLRQLPEAQDLLIPLADLLIQQGDKARTAEILRRLPSSSTAAIPRRYLQIRLAMRDQNWSEAMRLIDQLQPEVQRLTALGIQLHLLRAVCAEQIGEREEAEKSFQSVLLVEPHNVQALHGLGQLYLDSGRFADAERVWEQAAHSPYSSGPIVAHWVRFQAHLLRCNQGKADEWRRLEQVAEEVANRFPPSSSEPAVLQSEVLRAQGRYAEAVQRLRRELGRRPNDIPLWLALIHTTAEWQGSTAALGVAEEAQAACGDQLDIRLGRGSIMVSEPGRMRPLLTLCQHVESWTDGDQIRLLHGLLDVFEVAEETSQVIALLEQLAARRPQDPTLWLRLYQKGVQTGQKSIAQKAYQVLLERLGPDGEHVLLCQAYDADRSAAAELLSRLTTRFGPLPRQPDAALALARLHQQMEQHEQAARLLASTFQRHPTHFAVAYEWLRQLLMRQDTTRVEAVIQRLRCDPRWGVLAIRRMIQALVASLPAEQRAWAIDQLRPLVERQAGGLSWLGEIAARWQLPQATALLREAVQSRRANADDWLRAALILGPEQMQAARTKLSGSTYAASLAVLREALSASAPDGTDINALESTEERRVYLQTRLSLKLARQRHSEAITLLEDYLRHPARERSERVWAQRQLALLYVLQGTEAGRKQAAHLLEQTREDEGASAAELRATAQVFATLSRFLDGEARQHLLQRTASTLEAAWRKSQAPKDLYDLAQLYRLMGRRSESRRCLQTLLNNDPDNLHYLVAALEELIQSEEYETAETFAKRLELRHGADWRAITVLARYWCRSGQVDKAQQWVERYAYAAEGNSGDYWTRMGQVASLFDELVRLPQVRNSPAGQAMIEAAVERYAALVPQHPEAAIGLVGLLAYAGRVDQALEQLQRLEPFLSGQVRAGAGLALVRNAQVSEAVASRVLLWIDQTLQQEPRNVTVRLYRAEYHALRHELEQAIREYELLLQEFPDQVIVLNNLAWLLAADPQQAQKALQLVNRAIQKVGLTGDLLDTRARARISLKQWAEAEQDLQEALRLEATALRYFHKAILHLEQSPPQTSQAQEAFALALKHGLEPRQIHAADRPLFDRLNMARSGPSR</sequence>
<dbReference type="Pfam" id="PF13174">
    <property type="entry name" value="TPR_6"/>
    <property type="match status" value="1"/>
</dbReference>
<proteinExistence type="predicted"/>
<feature type="coiled-coil region" evidence="2">
    <location>
        <begin position="1243"/>
        <end position="1270"/>
    </location>
</feature>
<dbReference type="Gene3D" id="1.25.40.10">
    <property type="entry name" value="Tetratricopeptide repeat domain"/>
    <property type="match status" value="5"/>
</dbReference>
<evidence type="ECO:0000256" key="1">
    <source>
        <dbReference type="PROSITE-ProRule" id="PRU00339"/>
    </source>
</evidence>
<dbReference type="SUPFAM" id="SSF48452">
    <property type="entry name" value="TPR-like"/>
    <property type="match status" value="4"/>
</dbReference>
<dbReference type="RefSeq" id="WP_194536077.1">
    <property type="nucleotide sequence ID" value="NZ_JACEFB010000001.1"/>
</dbReference>
<dbReference type="Proteomes" id="UP000542342">
    <property type="component" value="Unassembled WGS sequence"/>
</dbReference>
<dbReference type="Pfam" id="PF13432">
    <property type="entry name" value="TPR_16"/>
    <property type="match status" value="2"/>
</dbReference>
<feature type="repeat" description="TPR" evidence="1">
    <location>
        <begin position="141"/>
        <end position="174"/>
    </location>
</feature>
<dbReference type="PROSITE" id="PS50005">
    <property type="entry name" value="TPR"/>
    <property type="match status" value="1"/>
</dbReference>
<evidence type="ECO:0000313" key="4">
    <source>
        <dbReference type="Proteomes" id="UP000542342"/>
    </source>
</evidence>
<keyword evidence="2" id="KW-0175">Coiled coil</keyword>
<dbReference type="PANTHER" id="PTHR12558">
    <property type="entry name" value="CELL DIVISION CYCLE 16,23,27"/>
    <property type="match status" value="1"/>
</dbReference>
<keyword evidence="1" id="KW-0802">TPR repeat</keyword>
<name>A0A7V8VAU1_9BACT</name>
<dbReference type="SMART" id="SM00028">
    <property type="entry name" value="TPR"/>
    <property type="match status" value="8"/>
</dbReference>
<dbReference type="InterPro" id="IPR019734">
    <property type="entry name" value="TPR_rpt"/>
</dbReference>
<evidence type="ECO:0000256" key="2">
    <source>
        <dbReference type="SAM" id="Coils"/>
    </source>
</evidence>
<dbReference type="InterPro" id="IPR011990">
    <property type="entry name" value="TPR-like_helical_dom_sf"/>
</dbReference>
<dbReference type="EMBL" id="JACEFB010000001">
    <property type="protein sequence ID" value="MBA2224640.1"/>
    <property type="molecule type" value="Genomic_DNA"/>
</dbReference>
<organism evidence="3 4">
    <name type="scientific">Thermogemmata fonticola</name>
    <dbReference type="NCBI Taxonomy" id="2755323"/>
    <lineage>
        <taxon>Bacteria</taxon>
        <taxon>Pseudomonadati</taxon>
        <taxon>Planctomycetota</taxon>
        <taxon>Planctomycetia</taxon>
        <taxon>Gemmatales</taxon>
        <taxon>Gemmataceae</taxon>
        <taxon>Thermogemmata</taxon>
    </lineage>
</organism>
<keyword evidence="4" id="KW-1185">Reference proteome</keyword>
<comment type="caution">
    <text evidence="3">The sequence shown here is derived from an EMBL/GenBank/DDBJ whole genome shotgun (WGS) entry which is preliminary data.</text>
</comment>
<reference evidence="3 4" key="1">
    <citation type="submission" date="2020-07" db="EMBL/GenBank/DDBJ databases">
        <title>Thermogemmata thermophila gen. nov., sp. nov., a novel moderate thermophilic planctomycete from a Kamchatka hot spring.</title>
        <authorList>
            <person name="Elcheninov A.G."/>
            <person name="Podosokorskaya O.A."/>
            <person name="Kovaleva O.L."/>
            <person name="Novikov A."/>
            <person name="Bonch-Osmolovskaya E.A."/>
            <person name="Toshchakov S.V."/>
            <person name="Kublanov I.V."/>
        </authorList>
    </citation>
    <scope>NUCLEOTIDE SEQUENCE [LARGE SCALE GENOMIC DNA]</scope>
    <source>
        <strain evidence="3 4">2918</strain>
    </source>
</reference>
<protein>
    <submittedName>
        <fullName evidence="3">Tetratricopeptide repeat protein</fullName>
    </submittedName>
</protein>
<gene>
    <name evidence="3" type="ORF">H0921_00515</name>
</gene>
<evidence type="ECO:0000313" key="3">
    <source>
        <dbReference type="EMBL" id="MBA2224640.1"/>
    </source>
</evidence>
<accession>A0A7V8VAU1</accession>
<dbReference type="PANTHER" id="PTHR12558:SF13">
    <property type="entry name" value="CELL DIVISION CYCLE PROTEIN 27 HOMOLOG"/>
    <property type="match status" value="1"/>
</dbReference>